<name>A0A1B7MUY7_9AGAM</name>
<dbReference type="Proteomes" id="UP000092154">
    <property type="component" value="Unassembled WGS sequence"/>
</dbReference>
<evidence type="ECO:0000313" key="2">
    <source>
        <dbReference type="Proteomes" id="UP000092154"/>
    </source>
</evidence>
<proteinExistence type="predicted"/>
<organism evidence="1 2">
    <name type="scientific">Rhizopogon vinicolor AM-OR11-026</name>
    <dbReference type="NCBI Taxonomy" id="1314800"/>
    <lineage>
        <taxon>Eukaryota</taxon>
        <taxon>Fungi</taxon>
        <taxon>Dikarya</taxon>
        <taxon>Basidiomycota</taxon>
        <taxon>Agaricomycotina</taxon>
        <taxon>Agaricomycetes</taxon>
        <taxon>Agaricomycetidae</taxon>
        <taxon>Boletales</taxon>
        <taxon>Suillineae</taxon>
        <taxon>Rhizopogonaceae</taxon>
        <taxon>Rhizopogon</taxon>
    </lineage>
</organism>
<dbReference type="InParanoid" id="A0A1B7MUY7"/>
<evidence type="ECO:0000313" key="1">
    <source>
        <dbReference type="EMBL" id="OAX36367.1"/>
    </source>
</evidence>
<sequence length="70" mass="8057">MPSDITRAFCIYYVSLTSANRNITNCSAAGGTWAILIIYDCIFWSTEKRERQTIVMIWHRSALRAICKQP</sequence>
<dbReference type="AlphaFoldDB" id="A0A1B7MUY7"/>
<keyword evidence="2" id="KW-1185">Reference proteome</keyword>
<gene>
    <name evidence="1" type="ORF">K503DRAFT_772606</name>
</gene>
<accession>A0A1B7MUY7</accession>
<protein>
    <submittedName>
        <fullName evidence="1">Uncharacterized protein</fullName>
    </submittedName>
</protein>
<dbReference type="EMBL" id="KV448422">
    <property type="protein sequence ID" value="OAX36367.1"/>
    <property type="molecule type" value="Genomic_DNA"/>
</dbReference>
<reference evidence="1 2" key="1">
    <citation type="submission" date="2016-06" db="EMBL/GenBank/DDBJ databases">
        <title>Comparative genomics of the ectomycorrhizal sister species Rhizopogon vinicolor and Rhizopogon vesiculosus (Basidiomycota: Boletales) reveals a divergence of the mating type B locus.</title>
        <authorList>
            <consortium name="DOE Joint Genome Institute"/>
            <person name="Mujic A.B."/>
            <person name="Kuo A."/>
            <person name="Tritt A."/>
            <person name="Lipzen A."/>
            <person name="Chen C."/>
            <person name="Johnson J."/>
            <person name="Sharma A."/>
            <person name="Barry K."/>
            <person name="Grigoriev I.V."/>
            <person name="Spatafora J.W."/>
        </authorList>
    </citation>
    <scope>NUCLEOTIDE SEQUENCE [LARGE SCALE GENOMIC DNA]</scope>
    <source>
        <strain evidence="1 2">AM-OR11-026</strain>
    </source>
</reference>